<sequence length="223" mass="22952">MGILDGGRSYSSSDLHARNSKGYRAHSPARSTRSTHSSASKSGNYFVRPSAGSRTHSSSHNNHSSSRGIFDTGRSSGSSRGIFGFGGGGGSGSSYYKRSPRQGYVSYLYNKLRRMLKELWYYARRHPMKAFFAVIVPLLSAGGAIGGLMRQFGVKIPGGMGGGDRRGGGGYYGSAGYDRRGGGFGESGGGGIGGGIGSMLGGGGGGGLMQNAGGLMSIAKAFM</sequence>
<keyword evidence="4" id="KW-1185">Reference proteome</keyword>
<keyword evidence="2" id="KW-0812">Transmembrane</keyword>
<feature type="transmembrane region" description="Helical" evidence="2">
    <location>
        <begin position="130"/>
        <end position="149"/>
    </location>
</feature>
<gene>
    <name evidence="3" type="ORF">LTR09_010450</name>
</gene>
<organism evidence="3 4">
    <name type="scientific">Extremus antarcticus</name>
    <dbReference type="NCBI Taxonomy" id="702011"/>
    <lineage>
        <taxon>Eukaryota</taxon>
        <taxon>Fungi</taxon>
        <taxon>Dikarya</taxon>
        <taxon>Ascomycota</taxon>
        <taxon>Pezizomycotina</taxon>
        <taxon>Dothideomycetes</taxon>
        <taxon>Dothideomycetidae</taxon>
        <taxon>Mycosphaerellales</taxon>
        <taxon>Extremaceae</taxon>
        <taxon>Extremus</taxon>
    </lineage>
</organism>
<evidence type="ECO:0000313" key="4">
    <source>
        <dbReference type="Proteomes" id="UP001271007"/>
    </source>
</evidence>
<dbReference type="AlphaFoldDB" id="A0AAJ0DDM1"/>
<protein>
    <submittedName>
        <fullName evidence="3">Uncharacterized protein</fullName>
    </submittedName>
</protein>
<keyword evidence="2" id="KW-1133">Transmembrane helix</keyword>
<dbReference type="EMBL" id="JAWDJX010000052">
    <property type="protein sequence ID" value="KAK3048111.1"/>
    <property type="molecule type" value="Genomic_DNA"/>
</dbReference>
<evidence type="ECO:0000313" key="3">
    <source>
        <dbReference type="EMBL" id="KAK3048111.1"/>
    </source>
</evidence>
<name>A0AAJ0DDM1_9PEZI</name>
<evidence type="ECO:0000256" key="2">
    <source>
        <dbReference type="SAM" id="Phobius"/>
    </source>
</evidence>
<keyword evidence="2" id="KW-0472">Membrane</keyword>
<accession>A0AAJ0DDM1</accession>
<proteinExistence type="predicted"/>
<feature type="region of interest" description="Disordered" evidence="1">
    <location>
        <begin position="1"/>
        <end position="75"/>
    </location>
</feature>
<feature type="compositionally biased region" description="Low complexity" evidence="1">
    <location>
        <begin position="56"/>
        <end position="66"/>
    </location>
</feature>
<reference evidence="3" key="1">
    <citation type="submission" date="2023-04" db="EMBL/GenBank/DDBJ databases">
        <title>Black Yeasts Isolated from many extreme environments.</title>
        <authorList>
            <person name="Coleine C."/>
            <person name="Stajich J.E."/>
            <person name="Selbmann L."/>
        </authorList>
    </citation>
    <scope>NUCLEOTIDE SEQUENCE</scope>
    <source>
        <strain evidence="3">CCFEE 5312</strain>
    </source>
</reference>
<evidence type="ECO:0000256" key="1">
    <source>
        <dbReference type="SAM" id="MobiDB-lite"/>
    </source>
</evidence>
<dbReference type="Proteomes" id="UP001271007">
    <property type="component" value="Unassembled WGS sequence"/>
</dbReference>
<feature type="compositionally biased region" description="Low complexity" evidence="1">
    <location>
        <begin position="26"/>
        <end position="42"/>
    </location>
</feature>
<comment type="caution">
    <text evidence="3">The sequence shown here is derived from an EMBL/GenBank/DDBJ whole genome shotgun (WGS) entry which is preliminary data.</text>
</comment>